<dbReference type="SUPFAM" id="SSF51621">
    <property type="entry name" value="Phosphoenolpyruvate/pyruvate domain"/>
    <property type="match status" value="1"/>
</dbReference>
<reference evidence="7" key="1">
    <citation type="submission" date="2016-09" db="EMBL/GenBank/DDBJ databases">
        <authorList>
            <person name="Capua I."/>
            <person name="De Benedictis P."/>
            <person name="Joannis T."/>
            <person name="Lombin L.H."/>
            <person name="Cattoli G."/>
        </authorList>
    </citation>
    <scope>NUCLEOTIDE SEQUENCE</scope>
    <source>
        <strain evidence="7">B9</strain>
    </source>
</reference>
<accession>A0A1K0J888</accession>
<dbReference type="Gene3D" id="3.20.20.60">
    <property type="entry name" value="Phosphoenolpyruvate-binding domains"/>
    <property type="match status" value="1"/>
</dbReference>
<dbReference type="EC" id="4.1.-.-" evidence="7"/>
<dbReference type="InterPro" id="IPR005000">
    <property type="entry name" value="Aldolase/citrate-lyase_domain"/>
</dbReference>
<evidence type="ECO:0000256" key="1">
    <source>
        <dbReference type="ARBA" id="ARBA00001946"/>
    </source>
</evidence>
<dbReference type="GO" id="GO:0000287">
    <property type="term" value="F:magnesium ion binding"/>
    <property type="evidence" value="ECO:0007669"/>
    <property type="project" value="TreeGrafter"/>
</dbReference>
<keyword evidence="2 5" id="KW-0479">Metal-binding</keyword>
<feature type="binding site" evidence="4">
    <location>
        <position position="118"/>
    </location>
    <ligand>
        <name>substrate</name>
    </ligand>
</feature>
<dbReference type="EMBL" id="FMSH01000149">
    <property type="protein sequence ID" value="SCU75297.1"/>
    <property type="molecule type" value="Genomic_DNA"/>
</dbReference>
<comment type="cofactor">
    <cofactor evidence="1">
        <name>Mg(2+)</name>
        <dbReference type="ChEBI" id="CHEBI:18420"/>
    </cofactor>
</comment>
<name>A0A1K0J888_CUPNE</name>
<evidence type="ECO:0000313" key="7">
    <source>
        <dbReference type="EMBL" id="SCU75297.1"/>
    </source>
</evidence>
<dbReference type="Pfam" id="PF03328">
    <property type="entry name" value="HpcH_HpaI"/>
    <property type="match status" value="1"/>
</dbReference>
<keyword evidence="7" id="KW-0456">Lyase</keyword>
<dbReference type="AlphaFoldDB" id="A0A1K0J888"/>
<evidence type="ECO:0000256" key="5">
    <source>
        <dbReference type="PIRSR" id="PIRSR015582-2"/>
    </source>
</evidence>
<feature type="binding site" evidence="5">
    <location>
        <position position="144"/>
    </location>
    <ligand>
        <name>Mg(2+)</name>
        <dbReference type="ChEBI" id="CHEBI:18420"/>
    </ligand>
</feature>
<protein>
    <submittedName>
        <fullName evidence="7">Citrate lyase subunit beta-like protein</fullName>
        <ecNumber evidence="7">4.1.-.-</ecNumber>
    </submittedName>
</protein>
<feature type="binding site" evidence="5">
    <location>
        <position position="118"/>
    </location>
    <ligand>
        <name>Mg(2+)</name>
        <dbReference type="ChEBI" id="CHEBI:18420"/>
    </ligand>
</feature>
<dbReference type="PIRSF" id="PIRSF015582">
    <property type="entry name" value="Cit_lyase_B"/>
    <property type="match status" value="1"/>
</dbReference>
<keyword evidence="3 5" id="KW-0460">Magnesium</keyword>
<dbReference type="GO" id="GO:0006107">
    <property type="term" value="P:oxaloacetate metabolic process"/>
    <property type="evidence" value="ECO:0007669"/>
    <property type="project" value="TreeGrafter"/>
</dbReference>
<dbReference type="PANTHER" id="PTHR32308:SF10">
    <property type="entry name" value="CITRATE LYASE SUBUNIT BETA"/>
    <property type="match status" value="1"/>
</dbReference>
<dbReference type="InterPro" id="IPR015813">
    <property type="entry name" value="Pyrv/PenolPyrv_kinase-like_dom"/>
</dbReference>
<dbReference type="RefSeq" id="WP_340523601.1">
    <property type="nucleotide sequence ID" value="NZ_FMSH01000149.1"/>
</dbReference>
<sequence>MTTTAIARSYLFVPANRPERFAKAHASGADRVILDLEDAVSEGDKDRARQLLADYLAAGGTGLVRINATQTRWFEDDVRACLKPGVQGVVLPKAESAAQIAEVVRHLPPEVKVLPLIETAAGMTNVAEIAAAPGVERLIFGTVDFRTELGIEGDDQELLFFRSMLVLASRAAGIAAPVDGVTVSISDVDELRAASTRGRRLGFGAKLCIHPAQVAEVNTAYRPTEAQLAWAQRVIDGAKSSSGAFQLDGEMVDAPVIARAADLLRQAGRATS</sequence>
<evidence type="ECO:0000256" key="3">
    <source>
        <dbReference type="ARBA" id="ARBA00022842"/>
    </source>
</evidence>
<evidence type="ECO:0000256" key="2">
    <source>
        <dbReference type="ARBA" id="ARBA00022723"/>
    </source>
</evidence>
<organism evidence="7">
    <name type="scientific">Cupriavidus necator</name>
    <name type="common">Alcaligenes eutrophus</name>
    <name type="synonym">Ralstonia eutropha</name>
    <dbReference type="NCBI Taxonomy" id="106590"/>
    <lineage>
        <taxon>Bacteria</taxon>
        <taxon>Pseudomonadati</taxon>
        <taxon>Pseudomonadota</taxon>
        <taxon>Betaproteobacteria</taxon>
        <taxon>Burkholderiales</taxon>
        <taxon>Burkholderiaceae</taxon>
        <taxon>Cupriavidus</taxon>
    </lineage>
</organism>
<feature type="binding site" evidence="4">
    <location>
        <position position="65"/>
    </location>
    <ligand>
        <name>substrate</name>
    </ligand>
</feature>
<dbReference type="PANTHER" id="PTHR32308">
    <property type="entry name" value="LYASE BETA SUBUNIT, PUTATIVE (AFU_ORTHOLOGUE AFUA_4G13030)-RELATED"/>
    <property type="match status" value="1"/>
</dbReference>
<feature type="domain" description="HpcH/HpaI aldolase/citrate lyase" evidence="6">
    <location>
        <begin position="8"/>
        <end position="211"/>
    </location>
</feature>
<dbReference type="InterPro" id="IPR011206">
    <property type="entry name" value="Citrate_lyase_beta/mcl1/mcl2"/>
</dbReference>
<proteinExistence type="predicted"/>
<evidence type="ECO:0000259" key="6">
    <source>
        <dbReference type="Pfam" id="PF03328"/>
    </source>
</evidence>
<dbReference type="InterPro" id="IPR040442">
    <property type="entry name" value="Pyrv_kinase-like_dom_sf"/>
</dbReference>
<dbReference type="GO" id="GO:0016829">
    <property type="term" value="F:lyase activity"/>
    <property type="evidence" value="ECO:0007669"/>
    <property type="project" value="UniProtKB-KW"/>
</dbReference>
<gene>
    <name evidence="7" type="primary">citE</name>
    <name evidence="7" type="ORF">CNECB9_2320065</name>
</gene>
<evidence type="ECO:0000256" key="4">
    <source>
        <dbReference type="PIRSR" id="PIRSR015582-1"/>
    </source>
</evidence>